<evidence type="ECO:0000313" key="1">
    <source>
        <dbReference type="EMBL" id="SFO81350.1"/>
    </source>
</evidence>
<accession>A0A1I5K8J6</accession>
<dbReference type="Proteomes" id="UP000199137">
    <property type="component" value="Unassembled WGS sequence"/>
</dbReference>
<dbReference type="EMBL" id="FOWC01000003">
    <property type="protein sequence ID" value="SFO81350.1"/>
    <property type="molecule type" value="Genomic_DNA"/>
</dbReference>
<name>A0A1I5K8J6_9PSEU</name>
<sequence length="218" mass="23211">MPFDPNQPRGPDGKWIKTGGVFAAAALATVVAAASGGDAVTSVGDGLDAATTKSVSDADTANSKKAAQKGDRAEAWRRLALKEVRKKIEKGLHCAVQSYGQVQQFFLRHPCKKLDQLLFVVQAENGNTIAGSVAWVKMPSAESAAQLRSLEDTYGSGDVTPFGTEILEAEGFRFTGKHYRSRLDGKLVVIAETDPINGRPSDTFLKQVADVADVLPPP</sequence>
<organism evidence="1 2">
    <name type="scientific">Amycolatopsis rubida</name>
    <dbReference type="NCBI Taxonomy" id="112413"/>
    <lineage>
        <taxon>Bacteria</taxon>
        <taxon>Bacillati</taxon>
        <taxon>Actinomycetota</taxon>
        <taxon>Actinomycetes</taxon>
        <taxon>Pseudonocardiales</taxon>
        <taxon>Pseudonocardiaceae</taxon>
        <taxon>Amycolatopsis</taxon>
    </lineage>
</organism>
<dbReference type="OrthoDB" id="3470137at2"/>
<dbReference type="AlphaFoldDB" id="A0A1I5K8J6"/>
<gene>
    <name evidence="1" type="ORF">SAMN05421854_10382</name>
</gene>
<reference evidence="1 2" key="1">
    <citation type="submission" date="2016-10" db="EMBL/GenBank/DDBJ databases">
        <authorList>
            <person name="de Groot N.N."/>
        </authorList>
    </citation>
    <scope>NUCLEOTIDE SEQUENCE [LARGE SCALE GENOMIC DNA]</scope>
    <source>
        <strain evidence="1 2">DSM 44637</strain>
    </source>
</reference>
<proteinExistence type="predicted"/>
<dbReference type="STRING" id="112413.SAMN05421854_10382"/>
<protein>
    <submittedName>
        <fullName evidence="1">Uncharacterized protein</fullName>
    </submittedName>
</protein>
<evidence type="ECO:0000313" key="2">
    <source>
        <dbReference type="Proteomes" id="UP000199137"/>
    </source>
</evidence>